<reference evidence="3" key="1">
    <citation type="submission" date="2023-10" db="EMBL/GenBank/DDBJ databases">
        <authorList>
            <person name="Chen Y."/>
            <person name="Shah S."/>
            <person name="Dougan E. K."/>
            <person name="Thang M."/>
            <person name="Chan C."/>
        </authorList>
    </citation>
    <scope>NUCLEOTIDE SEQUENCE [LARGE SCALE GENOMIC DNA]</scope>
</reference>
<gene>
    <name evidence="3" type="ORF">PCOR1329_LOCUS54570</name>
</gene>
<dbReference type="Gene3D" id="3.20.20.100">
    <property type="entry name" value="NADP-dependent oxidoreductase domain"/>
    <property type="match status" value="1"/>
</dbReference>
<name>A0ABN9V718_9DINO</name>
<proteinExistence type="predicted"/>
<feature type="domain" description="NADP-dependent oxidoreductase" evidence="2">
    <location>
        <begin position="85"/>
        <end position="347"/>
    </location>
</feature>
<dbReference type="PROSITE" id="PS00062">
    <property type="entry name" value="ALDOKETO_REDUCTASE_2"/>
    <property type="match status" value="1"/>
</dbReference>
<dbReference type="InterPro" id="IPR020471">
    <property type="entry name" value="AKR"/>
</dbReference>
<dbReference type="InterPro" id="IPR018170">
    <property type="entry name" value="Aldo/ket_reductase_CS"/>
</dbReference>
<evidence type="ECO:0000313" key="4">
    <source>
        <dbReference type="Proteomes" id="UP001189429"/>
    </source>
</evidence>
<protein>
    <recommendedName>
        <fullName evidence="2">NADP-dependent oxidoreductase domain-containing protein</fullName>
    </recommendedName>
</protein>
<keyword evidence="4" id="KW-1185">Reference proteome</keyword>
<dbReference type="InterPro" id="IPR036812">
    <property type="entry name" value="NAD(P)_OxRdtase_dom_sf"/>
</dbReference>
<evidence type="ECO:0000313" key="3">
    <source>
        <dbReference type="EMBL" id="CAK0867697.1"/>
    </source>
</evidence>
<dbReference type="PANTHER" id="PTHR43827:SF8">
    <property type="entry name" value="ALDO_KETO REDUCTASE FAMILY PROTEIN"/>
    <property type="match status" value="1"/>
</dbReference>
<accession>A0ABN9V718</accession>
<dbReference type="Proteomes" id="UP001189429">
    <property type="component" value="Unassembled WGS sequence"/>
</dbReference>
<evidence type="ECO:0000256" key="1">
    <source>
        <dbReference type="SAM" id="MobiDB-lite"/>
    </source>
</evidence>
<feature type="region of interest" description="Disordered" evidence="1">
    <location>
        <begin position="441"/>
        <end position="468"/>
    </location>
</feature>
<dbReference type="Pfam" id="PF00248">
    <property type="entry name" value="Aldo_ket_red"/>
    <property type="match status" value="1"/>
</dbReference>
<sequence>MALAALALTAGSGAIPGAGLLQLGRGILDGGGALDAAGALLNVRLLRSPAAASLEATSCGQGLLALPGAGGLAGDGEGEPCMPALAFGTAGLGEGTAEAVAAALEAGFRAFDTATHPAAGEGFGYDQGALGAALSAAWTQRPRQEIFLASKVHPADFGYQGALQAVERAVEELGPAAAGHLDLVLLHWPTCEDEFCPRGGRLRPLGDFLDAWRGLEEARSRGLVRSLGVSNFDAEQLGSLLRDARVKPSVAGLWADIFHPVPRAMRRLCREQGVRLQVFGTLGYEWSQARGRRGWRAPRSSPLLDHPEVRRIARARGLTVSEVCLKFFLQQGIAVVATSRQPARAFAAGDLRSGRRLSGEDLEALRDLEGFLGSSLRPLYSPDHYAGMLGFDTQAMAPPPGAASSAAAWSCEEARPAGSAATGSHSSAACCRGRRWSRAGGPPGGCCGRTGAAQTSRTRPRVIPGGAA</sequence>
<dbReference type="PRINTS" id="PR00069">
    <property type="entry name" value="ALDKETRDTASE"/>
</dbReference>
<dbReference type="InterPro" id="IPR023210">
    <property type="entry name" value="NADP_OxRdtase_dom"/>
</dbReference>
<evidence type="ECO:0000259" key="2">
    <source>
        <dbReference type="Pfam" id="PF00248"/>
    </source>
</evidence>
<comment type="caution">
    <text evidence="3">The sequence shown here is derived from an EMBL/GenBank/DDBJ whole genome shotgun (WGS) entry which is preliminary data.</text>
</comment>
<organism evidence="3 4">
    <name type="scientific">Prorocentrum cordatum</name>
    <dbReference type="NCBI Taxonomy" id="2364126"/>
    <lineage>
        <taxon>Eukaryota</taxon>
        <taxon>Sar</taxon>
        <taxon>Alveolata</taxon>
        <taxon>Dinophyceae</taxon>
        <taxon>Prorocentrales</taxon>
        <taxon>Prorocentraceae</taxon>
        <taxon>Prorocentrum</taxon>
    </lineage>
</organism>
<dbReference type="PANTHER" id="PTHR43827">
    <property type="entry name" value="2,5-DIKETO-D-GLUCONIC ACID REDUCTASE"/>
    <property type="match status" value="1"/>
</dbReference>
<dbReference type="EMBL" id="CAUYUJ010016671">
    <property type="protein sequence ID" value="CAK0867697.1"/>
    <property type="molecule type" value="Genomic_DNA"/>
</dbReference>
<dbReference type="SUPFAM" id="SSF51430">
    <property type="entry name" value="NAD(P)-linked oxidoreductase"/>
    <property type="match status" value="1"/>
</dbReference>
<dbReference type="CDD" id="cd19071">
    <property type="entry name" value="AKR_AKR1-5-like"/>
    <property type="match status" value="1"/>
</dbReference>